<feature type="compositionally biased region" description="Gly residues" evidence="1">
    <location>
        <begin position="179"/>
        <end position="239"/>
    </location>
</feature>
<dbReference type="EMBL" id="LR824005">
    <property type="protein sequence ID" value="CAH0592184.1"/>
    <property type="molecule type" value="Genomic_DNA"/>
</dbReference>
<feature type="compositionally biased region" description="Basic residues" evidence="1">
    <location>
        <begin position="124"/>
        <end position="143"/>
    </location>
</feature>
<keyword evidence="2" id="KW-0732">Signal</keyword>
<feature type="compositionally biased region" description="Polar residues" evidence="1">
    <location>
        <begin position="98"/>
        <end position="119"/>
    </location>
</feature>
<name>A0A9P0BS29_CHRIL</name>
<evidence type="ECO:0000256" key="2">
    <source>
        <dbReference type="SAM" id="SignalP"/>
    </source>
</evidence>
<gene>
    <name evidence="3" type="ORF">CINC_LOCUS5423</name>
</gene>
<feature type="region of interest" description="Disordered" evidence="1">
    <location>
        <begin position="406"/>
        <end position="431"/>
    </location>
</feature>
<protein>
    <submittedName>
        <fullName evidence="3">Uncharacterized protein</fullName>
    </submittedName>
</protein>
<feature type="compositionally biased region" description="Polar residues" evidence="1">
    <location>
        <begin position="153"/>
        <end position="176"/>
    </location>
</feature>
<evidence type="ECO:0000313" key="4">
    <source>
        <dbReference type="Proteomes" id="UP001154114"/>
    </source>
</evidence>
<keyword evidence="4" id="KW-1185">Reference proteome</keyword>
<evidence type="ECO:0000313" key="3">
    <source>
        <dbReference type="EMBL" id="CAH0592184.1"/>
    </source>
</evidence>
<dbReference type="OrthoDB" id="7491795at2759"/>
<dbReference type="AlphaFoldDB" id="A0A9P0BS29"/>
<proteinExistence type="predicted"/>
<reference evidence="3" key="1">
    <citation type="submission" date="2021-12" db="EMBL/GenBank/DDBJ databases">
        <authorList>
            <person name="King R."/>
        </authorList>
    </citation>
    <scope>NUCLEOTIDE SEQUENCE</scope>
</reference>
<dbReference type="Proteomes" id="UP001154114">
    <property type="component" value="Chromosome 2"/>
</dbReference>
<feature type="compositionally biased region" description="Gly residues" evidence="1">
    <location>
        <begin position="260"/>
        <end position="348"/>
    </location>
</feature>
<evidence type="ECO:0000256" key="1">
    <source>
        <dbReference type="SAM" id="MobiDB-lite"/>
    </source>
</evidence>
<sequence length="431" mass="42797">MERVIALILVFGVSVSYGLSGTFEGTSGKVVVDNGQVGIGEITGGSFGPGSFSIAGPDGVSHGLPAGAVQHGGPIIVNPPQGGVHQGNLPPQNGEVKPNNSGGVNSWNGDQNTQVQPQRPQAKAGHRGKNKNNKRHRKRKNNKKCRDNPTDVEVTSNCTSNLKNGFSNPEFVQTTPSGGRSGQGGNFQGSGELGFQGGQGGGLQGGQGASFYPGAGGQGLQGSGFQSGQGGGFQGGQGGQRHQVVTLSPTHGSGFRGDQRGGIQGGQGGGFQGGQGGGFQGGHGGGFQGGQGGGFQGGQGGGFQGGQGGGFQGGQGGGFQGGRGGGFQGSHGGGFQGGQGAGFQGGQGVTIQPSQGGIHAYSTPANHGGSCCPGQRGSIQIGSITGGRFEKNPNLSNVVRGYKGNAHEEVSDESSYSAESAEEPEQWVWAV</sequence>
<feature type="signal peptide" evidence="2">
    <location>
        <begin position="1"/>
        <end position="20"/>
    </location>
</feature>
<organism evidence="3 4">
    <name type="scientific">Chrysodeixis includens</name>
    <name type="common">Soybean looper</name>
    <name type="synonym">Pseudoplusia includens</name>
    <dbReference type="NCBI Taxonomy" id="689277"/>
    <lineage>
        <taxon>Eukaryota</taxon>
        <taxon>Metazoa</taxon>
        <taxon>Ecdysozoa</taxon>
        <taxon>Arthropoda</taxon>
        <taxon>Hexapoda</taxon>
        <taxon>Insecta</taxon>
        <taxon>Pterygota</taxon>
        <taxon>Neoptera</taxon>
        <taxon>Endopterygota</taxon>
        <taxon>Lepidoptera</taxon>
        <taxon>Glossata</taxon>
        <taxon>Ditrysia</taxon>
        <taxon>Noctuoidea</taxon>
        <taxon>Noctuidae</taxon>
        <taxon>Plusiinae</taxon>
        <taxon>Chrysodeixis</taxon>
    </lineage>
</organism>
<accession>A0A9P0BS29</accession>
<feature type="chain" id="PRO_5040105617" evidence="2">
    <location>
        <begin position="21"/>
        <end position="431"/>
    </location>
</feature>
<feature type="region of interest" description="Disordered" evidence="1">
    <location>
        <begin position="78"/>
        <end position="374"/>
    </location>
</feature>